<organism evidence="7 8">
    <name type="scientific">Microbaculum marinisediminis</name>
    <dbReference type="NCBI Taxonomy" id="2931392"/>
    <lineage>
        <taxon>Bacteria</taxon>
        <taxon>Pseudomonadati</taxon>
        <taxon>Pseudomonadota</taxon>
        <taxon>Alphaproteobacteria</taxon>
        <taxon>Hyphomicrobiales</taxon>
        <taxon>Tepidamorphaceae</taxon>
        <taxon>Microbaculum</taxon>
    </lineage>
</organism>
<proteinExistence type="predicted"/>
<protein>
    <submittedName>
        <fullName evidence="7">ABC transporter permease</fullName>
    </submittedName>
</protein>
<dbReference type="RefSeq" id="WP_261616516.1">
    <property type="nucleotide sequence ID" value="NZ_JALIDZ010000006.1"/>
</dbReference>
<feature type="transmembrane region" description="Helical" evidence="6">
    <location>
        <begin position="48"/>
        <end position="68"/>
    </location>
</feature>
<dbReference type="InterPro" id="IPR001851">
    <property type="entry name" value="ABC_transp_permease"/>
</dbReference>
<dbReference type="AlphaFoldDB" id="A0AAW5R2L3"/>
<gene>
    <name evidence="7" type="ORF">MUB46_13785</name>
</gene>
<evidence type="ECO:0000256" key="2">
    <source>
        <dbReference type="ARBA" id="ARBA00022475"/>
    </source>
</evidence>
<comment type="subcellular location">
    <subcellularLocation>
        <location evidence="1">Cell membrane</location>
        <topology evidence="1">Multi-pass membrane protein</topology>
    </subcellularLocation>
</comment>
<dbReference type="GO" id="GO:0022857">
    <property type="term" value="F:transmembrane transporter activity"/>
    <property type="evidence" value="ECO:0007669"/>
    <property type="project" value="InterPro"/>
</dbReference>
<dbReference type="GO" id="GO:0005886">
    <property type="term" value="C:plasma membrane"/>
    <property type="evidence" value="ECO:0007669"/>
    <property type="project" value="UniProtKB-SubCell"/>
</dbReference>
<evidence type="ECO:0000256" key="3">
    <source>
        <dbReference type="ARBA" id="ARBA00022692"/>
    </source>
</evidence>
<dbReference type="PANTHER" id="PTHR32196">
    <property type="entry name" value="ABC TRANSPORTER PERMEASE PROTEIN YPHD-RELATED-RELATED"/>
    <property type="match status" value="1"/>
</dbReference>
<feature type="transmembrane region" description="Helical" evidence="6">
    <location>
        <begin position="20"/>
        <end position="41"/>
    </location>
</feature>
<keyword evidence="8" id="KW-1185">Reference proteome</keyword>
<dbReference type="CDD" id="cd06579">
    <property type="entry name" value="TM_PBP1_transp_AraH_like"/>
    <property type="match status" value="1"/>
</dbReference>
<comment type="caution">
    <text evidence="7">The sequence shown here is derived from an EMBL/GenBank/DDBJ whole genome shotgun (WGS) entry which is preliminary data.</text>
</comment>
<dbReference type="EMBL" id="JALIDZ010000006">
    <property type="protein sequence ID" value="MCT8972931.1"/>
    <property type="molecule type" value="Genomic_DNA"/>
</dbReference>
<evidence type="ECO:0000313" key="8">
    <source>
        <dbReference type="Proteomes" id="UP001320898"/>
    </source>
</evidence>
<dbReference type="Pfam" id="PF02653">
    <property type="entry name" value="BPD_transp_2"/>
    <property type="match status" value="1"/>
</dbReference>
<evidence type="ECO:0000256" key="4">
    <source>
        <dbReference type="ARBA" id="ARBA00022989"/>
    </source>
</evidence>
<keyword evidence="2" id="KW-1003">Cell membrane</keyword>
<evidence type="ECO:0000313" key="7">
    <source>
        <dbReference type="EMBL" id="MCT8972931.1"/>
    </source>
</evidence>
<feature type="transmembrane region" description="Helical" evidence="6">
    <location>
        <begin position="219"/>
        <end position="238"/>
    </location>
</feature>
<evidence type="ECO:0000256" key="6">
    <source>
        <dbReference type="SAM" id="Phobius"/>
    </source>
</evidence>
<reference evidence="7 8" key="1">
    <citation type="submission" date="2022-04" db="EMBL/GenBank/DDBJ databases">
        <authorList>
            <person name="Ye Y.-Q."/>
            <person name="Du Z.-J."/>
        </authorList>
    </citation>
    <scope>NUCLEOTIDE SEQUENCE [LARGE SCALE GENOMIC DNA]</scope>
    <source>
        <strain evidence="7 8">A6E488</strain>
    </source>
</reference>
<name>A0AAW5R2L3_9HYPH</name>
<keyword evidence="4 6" id="KW-1133">Transmembrane helix</keyword>
<feature type="transmembrane region" description="Helical" evidence="6">
    <location>
        <begin position="125"/>
        <end position="145"/>
    </location>
</feature>
<accession>A0AAW5R2L3</accession>
<sequence>MNAKAERSPLAASLPSLDKAAVWIVLITLLVAAGMVSDAFFKLNYLGNLLRQATPIGITAIGVTFVMLMRGVDLSVGATVSMSAVVCALVMDGKAENLWIALVATCAAGAAVGLANGLLITYGRVSSFILTLGMSIVVYGLVQMGTGGTARGVTSPGFREALNGRIGNVLPVLVICFIVAVLIGIFIQSRTRFGRNVYLVGANPEAARLAGIPANRTTVIAYCISGLFAALGGIALLARTGVSGTNPGMGMEFDVLAAVILGGTTFAGGRGGVGSTFAGVLVLFIALNLANMAGLPFAAQLTIKGLIIIAASAAHSWIGRRGGGRIDE</sequence>
<feature type="transmembrane region" description="Helical" evidence="6">
    <location>
        <begin position="98"/>
        <end position="119"/>
    </location>
</feature>
<keyword evidence="5 6" id="KW-0472">Membrane</keyword>
<evidence type="ECO:0000256" key="1">
    <source>
        <dbReference type="ARBA" id="ARBA00004651"/>
    </source>
</evidence>
<keyword evidence="3 6" id="KW-0812">Transmembrane</keyword>
<evidence type="ECO:0000256" key="5">
    <source>
        <dbReference type="ARBA" id="ARBA00023136"/>
    </source>
</evidence>
<dbReference type="Proteomes" id="UP001320898">
    <property type="component" value="Unassembled WGS sequence"/>
</dbReference>
<feature type="transmembrane region" description="Helical" evidence="6">
    <location>
        <begin position="166"/>
        <end position="187"/>
    </location>
</feature>
<feature type="transmembrane region" description="Helical" evidence="6">
    <location>
        <begin position="250"/>
        <end position="267"/>
    </location>
</feature>